<sequence length="108" mass="12274">MDSNKVAAIRDWEAPMKVTELRYVFGLANYYRRFILGYSAIVAPLTDLLKKDHSWEWTDLCRGASEGLKSAITEESVLALLNFSKVFEIHTDASDFAIRASKCKRAIQ</sequence>
<dbReference type="Proteomes" id="UP000790787">
    <property type="component" value="Chromosome 1"/>
</dbReference>
<reference evidence="2" key="2">
    <citation type="submission" date="2025-08" db="UniProtKB">
        <authorList>
            <consortium name="RefSeq"/>
        </authorList>
    </citation>
    <scope>IDENTIFICATION</scope>
    <source>
        <tissue evidence="2">Leaf</tissue>
    </source>
</reference>
<evidence type="ECO:0000313" key="2">
    <source>
        <dbReference type="RefSeq" id="XP_075076990.1"/>
    </source>
</evidence>
<name>A0AC58RWE0_TOBAC</name>
<keyword evidence="1" id="KW-1185">Reference proteome</keyword>
<accession>A0AC58RWE0</accession>
<organism evidence="1 2">
    <name type="scientific">Nicotiana tabacum</name>
    <name type="common">Common tobacco</name>
    <dbReference type="NCBI Taxonomy" id="4097"/>
    <lineage>
        <taxon>Eukaryota</taxon>
        <taxon>Viridiplantae</taxon>
        <taxon>Streptophyta</taxon>
        <taxon>Embryophyta</taxon>
        <taxon>Tracheophyta</taxon>
        <taxon>Spermatophyta</taxon>
        <taxon>Magnoliopsida</taxon>
        <taxon>eudicotyledons</taxon>
        <taxon>Gunneridae</taxon>
        <taxon>Pentapetalae</taxon>
        <taxon>asterids</taxon>
        <taxon>lamiids</taxon>
        <taxon>Solanales</taxon>
        <taxon>Solanaceae</taxon>
        <taxon>Nicotianoideae</taxon>
        <taxon>Nicotianeae</taxon>
        <taxon>Nicotiana</taxon>
    </lineage>
</organism>
<dbReference type="RefSeq" id="XP_075076990.1">
    <property type="nucleotide sequence ID" value="XM_075220889.1"/>
</dbReference>
<proteinExistence type="predicted"/>
<evidence type="ECO:0000313" key="1">
    <source>
        <dbReference type="Proteomes" id="UP000790787"/>
    </source>
</evidence>
<reference evidence="1" key="1">
    <citation type="journal article" date="2014" name="Nat. Commun.">
        <title>The tobacco genome sequence and its comparison with those of tomato and potato.</title>
        <authorList>
            <person name="Sierro N."/>
            <person name="Battey J.N."/>
            <person name="Ouadi S."/>
            <person name="Bakaher N."/>
            <person name="Bovet L."/>
            <person name="Willig A."/>
            <person name="Goepfert S."/>
            <person name="Peitsch M.C."/>
            <person name="Ivanov N.V."/>
        </authorList>
    </citation>
    <scope>NUCLEOTIDE SEQUENCE [LARGE SCALE GENOMIC DNA]</scope>
</reference>
<protein>
    <submittedName>
        <fullName evidence="2">Mitochondrial protein AtMg00860</fullName>
    </submittedName>
</protein>
<gene>
    <name evidence="2" type="primary">LOC142163655</name>
</gene>